<sequence>MTEVAAALLVPIDLDETLDRITASVTETIPGVDYASVSVTTRGGQIRTLAPTGAIAIQADELQYEFGEGPCLQAALTEPVVEVDDLTSDLRWPTYGPKAAALGVKSQLSFQFRADPHVRGALNLYATQPHAIDGECRQLSAMFAALVAVAMGWARRDQTLGQAVVSHTTVGQAVGVIMERYRLDPDRAFGFLVRTSQNGNIKLHQVAERIVADAARTAQRNEQ</sequence>
<evidence type="ECO:0000256" key="1">
    <source>
        <dbReference type="ARBA" id="ARBA00022679"/>
    </source>
</evidence>
<keyword evidence="3" id="KW-0805">Transcription regulation</keyword>
<evidence type="ECO:0000259" key="5">
    <source>
        <dbReference type="PROSITE" id="PS50921"/>
    </source>
</evidence>
<evidence type="ECO:0000256" key="4">
    <source>
        <dbReference type="ARBA" id="ARBA00023163"/>
    </source>
</evidence>
<dbReference type="Gene3D" id="3.30.450.40">
    <property type="match status" value="1"/>
</dbReference>
<dbReference type="PROSITE" id="PS50921">
    <property type="entry name" value="ANTAR"/>
    <property type="match status" value="1"/>
</dbReference>
<organism evidence="6 7">
    <name type="scientific">Kribbella capetownensis</name>
    <dbReference type="NCBI Taxonomy" id="1572659"/>
    <lineage>
        <taxon>Bacteria</taxon>
        <taxon>Bacillati</taxon>
        <taxon>Actinomycetota</taxon>
        <taxon>Actinomycetes</taxon>
        <taxon>Propionibacteriales</taxon>
        <taxon>Kribbellaceae</taxon>
        <taxon>Kribbella</taxon>
    </lineage>
</organism>
<dbReference type="InterPro" id="IPR029016">
    <property type="entry name" value="GAF-like_dom_sf"/>
</dbReference>
<dbReference type="GO" id="GO:0003723">
    <property type="term" value="F:RNA binding"/>
    <property type="evidence" value="ECO:0007669"/>
    <property type="project" value="InterPro"/>
</dbReference>
<name>A0A4R0IXZ2_9ACTN</name>
<dbReference type="SUPFAM" id="SSF52172">
    <property type="entry name" value="CheY-like"/>
    <property type="match status" value="1"/>
</dbReference>
<dbReference type="AlphaFoldDB" id="A0A4R0IXZ2"/>
<gene>
    <name evidence="6" type="ORF">E0H75_40550</name>
</gene>
<evidence type="ECO:0000256" key="2">
    <source>
        <dbReference type="ARBA" id="ARBA00022777"/>
    </source>
</evidence>
<keyword evidence="2" id="KW-0418">Kinase</keyword>
<dbReference type="Gene3D" id="1.10.10.10">
    <property type="entry name" value="Winged helix-like DNA-binding domain superfamily/Winged helix DNA-binding domain"/>
    <property type="match status" value="1"/>
</dbReference>
<dbReference type="Pfam" id="PF13185">
    <property type="entry name" value="GAF_2"/>
    <property type="match status" value="1"/>
</dbReference>
<reference evidence="6 7" key="1">
    <citation type="submission" date="2019-02" db="EMBL/GenBank/DDBJ databases">
        <title>Kribbella capetownensis sp. nov. and Kribbella speibonae sp. nov., isolated from soil.</title>
        <authorList>
            <person name="Curtis S.M."/>
            <person name="Norton I."/>
            <person name="Everest G.J."/>
            <person name="Meyers P.R."/>
        </authorList>
    </citation>
    <scope>NUCLEOTIDE SEQUENCE [LARGE SCALE GENOMIC DNA]</scope>
    <source>
        <strain evidence="6 7">YM53</strain>
    </source>
</reference>
<dbReference type="SUPFAM" id="SSF55781">
    <property type="entry name" value="GAF domain-like"/>
    <property type="match status" value="1"/>
</dbReference>
<dbReference type="InterPro" id="IPR003018">
    <property type="entry name" value="GAF"/>
</dbReference>
<dbReference type="InterPro" id="IPR011006">
    <property type="entry name" value="CheY-like_superfamily"/>
</dbReference>
<feature type="domain" description="ANTAR" evidence="5">
    <location>
        <begin position="150"/>
        <end position="211"/>
    </location>
</feature>
<evidence type="ECO:0000313" key="6">
    <source>
        <dbReference type="EMBL" id="TCC37514.1"/>
    </source>
</evidence>
<dbReference type="InterPro" id="IPR005561">
    <property type="entry name" value="ANTAR"/>
</dbReference>
<keyword evidence="7" id="KW-1185">Reference proteome</keyword>
<dbReference type="SMART" id="SM01012">
    <property type="entry name" value="ANTAR"/>
    <property type="match status" value="1"/>
</dbReference>
<dbReference type="PIRSF" id="PIRSF036625">
    <property type="entry name" value="GAF_ANTAR"/>
    <property type="match status" value="1"/>
</dbReference>
<evidence type="ECO:0000313" key="7">
    <source>
        <dbReference type="Proteomes" id="UP000293342"/>
    </source>
</evidence>
<comment type="caution">
    <text evidence="6">The sequence shown here is derived from an EMBL/GenBank/DDBJ whole genome shotgun (WGS) entry which is preliminary data.</text>
</comment>
<dbReference type="EMBL" id="SJKD01000015">
    <property type="protein sequence ID" value="TCC37514.1"/>
    <property type="molecule type" value="Genomic_DNA"/>
</dbReference>
<dbReference type="OrthoDB" id="7466251at2"/>
<evidence type="ECO:0000256" key="3">
    <source>
        <dbReference type="ARBA" id="ARBA00023015"/>
    </source>
</evidence>
<dbReference type="InterPro" id="IPR012074">
    <property type="entry name" value="GAF_ANTAR"/>
</dbReference>
<accession>A0A4R0IXZ2</accession>
<dbReference type="Proteomes" id="UP000293342">
    <property type="component" value="Unassembled WGS sequence"/>
</dbReference>
<dbReference type="GO" id="GO:0016301">
    <property type="term" value="F:kinase activity"/>
    <property type="evidence" value="ECO:0007669"/>
    <property type="project" value="UniProtKB-KW"/>
</dbReference>
<dbReference type="InterPro" id="IPR036388">
    <property type="entry name" value="WH-like_DNA-bd_sf"/>
</dbReference>
<keyword evidence="4" id="KW-0804">Transcription</keyword>
<keyword evidence="1" id="KW-0808">Transferase</keyword>
<protein>
    <submittedName>
        <fullName evidence="6">ANTAR domain-containing protein</fullName>
    </submittedName>
</protein>
<proteinExistence type="predicted"/>
<dbReference type="Pfam" id="PF03861">
    <property type="entry name" value="ANTAR"/>
    <property type="match status" value="1"/>
</dbReference>